<keyword evidence="10" id="KW-1185">Reference proteome</keyword>
<dbReference type="GO" id="GO:0019305">
    <property type="term" value="P:dTDP-rhamnose biosynthetic process"/>
    <property type="evidence" value="ECO:0007669"/>
    <property type="project" value="TreeGrafter"/>
</dbReference>
<dbReference type="GO" id="GO:0000271">
    <property type="term" value="P:polysaccharide biosynthetic process"/>
    <property type="evidence" value="ECO:0007669"/>
    <property type="project" value="TreeGrafter"/>
</dbReference>
<evidence type="ECO:0000256" key="2">
    <source>
        <dbReference type="ARBA" id="ARBA00001997"/>
    </source>
</evidence>
<dbReference type="Pfam" id="PF00908">
    <property type="entry name" value="dTDP_sugar_isom"/>
    <property type="match status" value="1"/>
</dbReference>
<feature type="active site" description="Proton acceptor" evidence="8">
    <location>
        <position position="56"/>
    </location>
</feature>
<dbReference type="InterPro" id="IPR014710">
    <property type="entry name" value="RmlC-like_jellyroll"/>
</dbReference>
<comment type="catalytic activity">
    <reaction evidence="1">
        <text>dTDP-4-dehydro-6-deoxy-alpha-D-glucose = dTDP-4-dehydro-beta-L-rhamnose</text>
        <dbReference type="Rhea" id="RHEA:16969"/>
        <dbReference type="ChEBI" id="CHEBI:57649"/>
        <dbReference type="ChEBI" id="CHEBI:62830"/>
        <dbReference type="EC" id="5.1.3.13"/>
    </reaction>
</comment>
<keyword evidence="9" id="KW-0413">Isomerase</keyword>
<dbReference type="EMBL" id="JACHFQ010000006">
    <property type="protein sequence ID" value="MBB5226708.1"/>
    <property type="molecule type" value="Genomic_DNA"/>
</dbReference>
<dbReference type="SUPFAM" id="SSF51182">
    <property type="entry name" value="RmlC-like cupins"/>
    <property type="match status" value="1"/>
</dbReference>
<accession>A0A7W8GA71</accession>
<dbReference type="EC" id="5.1.3.13" evidence="3"/>
<evidence type="ECO:0000256" key="6">
    <source>
        <dbReference type="ARBA" id="ARBA00031424"/>
    </source>
</evidence>
<comment type="caution">
    <text evidence="9">The sequence shown here is derived from an EMBL/GenBank/DDBJ whole genome shotgun (WGS) entry which is preliminary data.</text>
</comment>
<organism evidence="9 10">
    <name type="scientific">Treponema ruminis</name>
    <dbReference type="NCBI Taxonomy" id="744515"/>
    <lineage>
        <taxon>Bacteria</taxon>
        <taxon>Pseudomonadati</taxon>
        <taxon>Spirochaetota</taxon>
        <taxon>Spirochaetia</taxon>
        <taxon>Spirochaetales</taxon>
        <taxon>Treponemataceae</taxon>
        <taxon>Treponema</taxon>
    </lineage>
</organism>
<comment type="function">
    <text evidence="2">Catalyzes the epimerization of the C3' and C5'positions of dTDP-6-deoxy-D-xylo-4-hexulose, forming dTDP-6-deoxy-L-lyxo-4-hexulose.</text>
</comment>
<gene>
    <name evidence="9" type="ORF">HNP76_002089</name>
</gene>
<dbReference type="Proteomes" id="UP000518887">
    <property type="component" value="Unassembled WGS sequence"/>
</dbReference>
<dbReference type="GO" id="GO:0005829">
    <property type="term" value="C:cytosol"/>
    <property type="evidence" value="ECO:0007669"/>
    <property type="project" value="TreeGrafter"/>
</dbReference>
<name>A0A7W8GA71_9SPIR</name>
<evidence type="ECO:0000256" key="1">
    <source>
        <dbReference type="ARBA" id="ARBA00001298"/>
    </source>
</evidence>
<dbReference type="InterPro" id="IPR011051">
    <property type="entry name" value="RmlC_Cupin_sf"/>
</dbReference>
<evidence type="ECO:0000256" key="3">
    <source>
        <dbReference type="ARBA" id="ARBA00012098"/>
    </source>
</evidence>
<protein>
    <recommendedName>
        <fullName evidence="4">dTDP-4-dehydrorhamnose 3,5-epimerase</fullName>
        <ecNumber evidence="3">5.1.3.13</ecNumber>
    </recommendedName>
    <alternativeName>
        <fullName evidence="6">Thymidine diphospho-4-keto-rhamnose 3,5-epimerase</fullName>
    </alternativeName>
    <alternativeName>
        <fullName evidence="5">dTDP-4-keto-6-deoxyglucose 3,5-epimerase</fullName>
    </alternativeName>
    <alternativeName>
        <fullName evidence="7">dTDP-6-deoxy-D-xylo-4-hexulose 3,5-epimerase</fullName>
    </alternativeName>
</protein>
<dbReference type="AlphaFoldDB" id="A0A7W8GA71"/>
<dbReference type="PANTHER" id="PTHR21047:SF2">
    <property type="entry name" value="THYMIDINE DIPHOSPHO-4-KETO-RHAMNOSE 3,5-EPIMERASE"/>
    <property type="match status" value="1"/>
</dbReference>
<evidence type="ECO:0000256" key="5">
    <source>
        <dbReference type="ARBA" id="ARBA00029758"/>
    </source>
</evidence>
<evidence type="ECO:0000256" key="8">
    <source>
        <dbReference type="PIRSR" id="PIRSR600888-1"/>
    </source>
</evidence>
<evidence type="ECO:0000313" key="9">
    <source>
        <dbReference type="EMBL" id="MBB5226708.1"/>
    </source>
</evidence>
<dbReference type="PANTHER" id="PTHR21047">
    <property type="entry name" value="DTDP-6-DEOXY-D-GLUCOSE-3,5 EPIMERASE"/>
    <property type="match status" value="1"/>
</dbReference>
<feature type="active site" description="Proton donor" evidence="8">
    <location>
        <position position="126"/>
    </location>
</feature>
<dbReference type="Gene3D" id="2.60.120.10">
    <property type="entry name" value="Jelly Rolls"/>
    <property type="match status" value="1"/>
</dbReference>
<evidence type="ECO:0000256" key="4">
    <source>
        <dbReference type="ARBA" id="ARBA00019595"/>
    </source>
</evidence>
<dbReference type="GO" id="GO:0008830">
    <property type="term" value="F:dTDP-4-dehydrorhamnose 3,5-epimerase activity"/>
    <property type="evidence" value="ECO:0007669"/>
    <property type="project" value="UniProtKB-EC"/>
</dbReference>
<proteinExistence type="predicted"/>
<reference evidence="9 10" key="1">
    <citation type="submission" date="2020-08" db="EMBL/GenBank/DDBJ databases">
        <title>Genomic Encyclopedia of Type Strains, Phase IV (KMG-IV): sequencing the most valuable type-strain genomes for metagenomic binning, comparative biology and taxonomic classification.</title>
        <authorList>
            <person name="Goeker M."/>
        </authorList>
    </citation>
    <scope>NUCLEOTIDE SEQUENCE [LARGE SCALE GENOMIC DNA]</scope>
    <source>
        <strain evidence="9 10">DSM 103462</strain>
    </source>
</reference>
<evidence type="ECO:0000313" key="10">
    <source>
        <dbReference type="Proteomes" id="UP000518887"/>
    </source>
</evidence>
<sequence>MVIKELFGRVKLYQLHTRLDNRGSLAYVFDEKIDDFKAMETRVYSMPKEGTFFGIHYRDESSPMTKFVTVIKGRGLDYVIDLRKKSPTYLQWESFELSEENALAVLIPAGFGHAFISLQNDTIQLYSVDRSGNDAHSKQINYKDSRIGLKLPVPISEISDYDLRAPFVSERSKDI</sequence>
<evidence type="ECO:0000256" key="7">
    <source>
        <dbReference type="ARBA" id="ARBA00033311"/>
    </source>
</evidence>
<dbReference type="RefSeq" id="WP_184660217.1">
    <property type="nucleotide sequence ID" value="NZ_CP031518.1"/>
</dbReference>
<dbReference type="InterPro" id="IPR000888">
    <property type="entry name" value="RmlC-like"/>
</dbReference>